<comment type="caution">
    <text evidence="1">The sequence shown here is derived from an EMBL/GenBank/DDBJ whole genome shotgun (WGS) entry which is preliminary data.</text>
</comment>
<evidence type="ECO:0000313" key="2">
    <source>
        <dbReference type="Proteomes" id="UP001060085"/>
    </source>
</evidence>
<sequence length="114" mass="13634">MYGEVSVTRNLNRAPSEPVWQDVKESMRSLQLQLNSMEKNLGNMERRLNQREREYAKGRYYGNFAYQEYNILEWVMRAMKVLGIPTWMMDMGISIHMNKKLGTMERKPMDHKRA</sequence>
<organism evidence="1 2">
    <name type="scientific">Catharanthus roseus</name>
    <name type="common">Madagascar periwinkle</name>
    <name type="synonym">Vinca rosea</name>
    <dbReference type="NCBI Taxonomy" id="4058"/>
    <lineage>
        <taxon>Eukaryota</taxon>
        <taxon>Viridiplantae</taxon>
        <taxon>Streptophyta</taxon>
        <taxon>Embryophyta</taxon>
        <taxon>Tracheophyta</taxon>
        <taxon>Spermatophyta</taxon>
        <taxon>Magnoliopsida</taxon>
        <taxon>eudicotyledons</taxon>
        <taxon>Gunneridae</taxon>
        <taxon>Pentapetalae</taxon>
        <taxon>asterids</taxon>
        <taxon>lamiids</taxon>
        <taxon>Gentianales</taxon>
        <taxon>Apocynaceae</taxon>
        <taxon>Rauvolfioideae</taxon>
        <taxon>Vinceae</taxon>
        <taxon>Catharanthinae</taxon>
        <taxon>Catharanthus</taxon>
    </lineage>
</organism>
<dbReference type="EMBL" id="CM044701">
    <property type="protein sequence ID" value="KAI5682207.1"/>
    <property type="molecule type" value="Genomic_DNA"/>
</dbReference>
<evidence type="ECO:0000313" key="1">
    <source>
        <dbReference type="EMBL" id="KAI5682207.1"/>
    </source>
</evidence>
<gene>
    <name evidence="1" type="ORF">M9H77_03435</name>
</gene>
<reference evidence="2" key="1">
    <citation type="journal article" date="2023" name="Nat. Plants">
        <title>Single-cell RNA sequencing provides a high-resolution roadmap for understanding the multicellular compartmentation of specialized metabolism.</title>
        <authorList>
            <person name="Sun S."/>
            <person name="Shen X."/>
            <person name="Li Y."/>
            <person name="Li Y."/>
            <person name="Wang S."/>
            <person name="Li R."/>
            <person name="Zhang H."/>
            <person name="Shen G."/>
            <person name="Guo B."/>
            <person name="Wei J."/>
            <person name="Xu J."/>
            <person name="St-Pierre B."/>
            <person name="Chen S."/>
            <person name="Sun C."/>
        </authorList>
    </citation>
    <scope>NUCLEOTIDE SEQUENCE [LARGE SCALE GENOMIC DNA]</scope>
</reference>
<keyword evidence="2" id="KW-1185">Reference proteome</keyword>
<proteinExistence type="predicted"/>
<accession>A0ACC0CB79</accession>
<dbReference type="Proteomes" id="UP001060085">
    <property type="component" value="Linkage Group LG01"/>
</dbReference>
<protein>
    <submittedName>
        <fullName evidence="1">Uncharacterized protein</fullName>
    </submittedName>
</protein>
<name>A0ACC0CB79_CATRO</name>